<evidence type="ECO:0000256" key="1">
    <source>
        <dbReference type="SAM" id="SignalP"/>
    </source>
</evidence>
<gene>
    <name evidence="3" type="ORF">EHT25_24145</name>
</gene>
<evidence type="ECO:0000313" key="4">
    <source>
        <dbReference type="Proteomes" id="UP000271925"/>
    </source>
</evidence>
<evidence type="ECO:0000313" key="3">
    <source>
        <dbReference type="EMBL" id="RRA99730.1"/>
    </source>
</evidence>
<dbReference type="GO" id="GO:0006508">
    <property type="term" value="P:proteolysis"/>
    <property type="evidence" value="ECO:0007669"/>
    <property type="project" value="InterPro"/>
</dbReference>
<dbReference type="Proteomes" id="UP000271925">
    <property type="component" value="Unassembled WGS sequence"/>
</dbReference>
<proteinExistence type="predicted"/>
<dbReference type="SUPFAM" id="SSF52129">
    <property type="entry name" value="Caspase-like"/>
    <property type="match status" value="1"/>
</dbReference>
<feature type="domain" description="Peptidase C14 caspase" evidence="2">
    <location>
        <begin position="23"/>
        <end position="239"/>
    </location>
</feature>
<protein>
    <submittedName>
        <fullName evidence="3">Caspase family protein</fullName>
    </submittedName>
</protein>
<dbReference type="Pfam" id="PF00656">
    <property type="entry name" value="Peptidase_C14"/>
    <property type="match status" value="1"/>
</dbReference>
<dbReference type="InterPro" id="IPR011600">
    <property type="entry name" value="Pept_C14_caspase"/>
</dbReference>
<feature type="chain" id="PRO_5017930368" evidence="1">
    <location>
        <begin position="20"/>
        <end position="250"/>
    </location>
</feature>
<dbReference type="Gene3D" id="3.40.50.1460">
    <property type="match status" value="1"/>
</dbReference>
<dbReference type="RefSeq" id="WP_124877762.1">
    <property type="nucleotide sequence ID" value="NZ_RQJO01000011.1"/>
</dbReference>
<comment type="caution">
    <text evidence="3">The sequence shown here is derived from an EMBL/GenBank/DDBJ whole genome shotgun (WGS) entry which is preliminary data.</text>
</comment>
<sequence length="250" mass="27608">MKWYLATILTLVTIINTFAQQTYAIVIGVADYVGTVNDLQYADDDATLVTRFLRGPKGGSVPAANIVTLVNQQASHANIMRALQLFQRAQRNDRVIIFFSGHGADGTFFTADGQELLHAEVKTAFRQSAANTKIVWADACHSGSIRRKSNARTASHQTYKQLNDPSLNVVVMASSRSSQKSGEYNSLRQGAFTYYLVKGAEGAADSDRNRIVTIREHFKYVSNGVRQTTHNQQIPIIYGKFSDSTPVTIL</sequence>
<keyword evidence="4" id="KW-1185">Reference proteome</keyword>
<name>A0A3P1BFC1_9BACT</name>
<organism evidence="3 4">
    <name type="scientific">Larkinella rosea</name>
    <dbReference type="NCBI Taxonomy" id="2025312"/>
    <lineage>
        <taxon>Bacteria</taxon>
        <taxon>Pseudomonadati</taxon>
        <taxon>Bacteroidota</taxon>
        <taxon>Cytophagia</taxon>
        <taxon>Cytophagales</taxon>
        <taxon>Spirosomataceae</taxon>
        <taxon>Larkinella</taxon>
    </lineage>
</organism>
<reference evidence="3 4" key="1">
    <citation type="submission" date="2018-11" db="EMBL/GenBank/DDBJ databases">
        <authorList>
            <person name="Zhou Z."/>
            <person name="Wang G."/>
        </authorList>
    </citation>
    <scope>NUCLEOTIDE SEQUENCE [LARGE SCALE GENOMIC DNA]</scope>
    <source>
        <strain evidence="3 4">KCTC52004</strain>
    </source>
</reference>
<feature type="signal peptide" evidence="1">
    <location>
        <begin position="1"/>
        <end position="19"/>
    </location>
</feature>
<dbReference type="GO" id="GO:0004197">
    <property type="term" value="F:cysteine-type endopeptidase activity"/>
    <property type="evidence" value="ECO:0007669"/>
    <property type="project" value="InterPro"/>
</dbReference>
<dbReference type="AlphaFoldDB" id="A0A3P1BFC1"/>
<dbReference type="EMBL" id="RQJO01000011">
    <property type="protein sequence ID" value="RRA99730.1"/>
    <property type="molecule type" value="Genomic_DNA"/>
</dbReference>
<dbReference type="InterPro" id="IPR029030">
    <property type="entry name" value="Caspase-like_dom_sf"/>
</dbReference>
<evidence type="ECO:0000259" key="2">
    <source>
        <dbReference type="Pfam" id="PF00656"/>
    </source>
</evidence>
<dbReference type="OrthoDB" id="9767236at2"/>
<accession>A0A3P1BFC1</accession>
<keyword evidence="1" id="KW-0732">Signal</keyword>